<gene>
    <name evidence="3" type="ORF">MUK42_29616</name>
</gene>
<evidence type="ECO:0000313" key="3">
    <source>
        <dbReference type="EMBL" id="URD98172.1"/>
    </source>
</evidence>
<dbReference type="InterPro" id="IPR011990">
    <property type="entry name" value="TPR-like_helical_dom_sf"/>
</dbReference>
<dbReference type="PANTHER" id="PTHR47933:SF11">
    <property type="entry name" value="PENTATRICOPEPTIDE REPEAT-CONTAINING PROTEIN 2"/>
    <property type="match status" value="1"/>
</dbReference>
<organism evidence="3 4">
    <name type="scientific">Musa troglodytarum</name>
    <name type="common">fe'i banana</name>
    <dbReference type="NCBI Taxonomy" id="320322"/>
    <lineage>
        <taxon>Eukaryota</taxon>
        <taxon>Viridiplantae</taxon>
        <taxon>Streptophyta</taxon>
        <taxon>Embryophyta</taxon>
        <taxon>Tracheophyta</taxon>
        <taxon>Spermatophyta</taxon>
        <taxon>Magnoliopsida</taxon>
        <taxon>Liliopsida</taxon>
        <taxon>Zingiberales</taxon>
        <taxon>Musaceae</taxon>
        <taxon>Musa</taxon>
    </lineage>
</organism>
<dbReference type="NCBIfam" id="TIGR00756">
    <property type="entry name" value="PPR"/>
    <property type="match status" value="4"/>
</dbReference>
<evidence type="ECO:0000256" key="2">
    <source>
        <dbReference type="SAM" id="MobiDB-lite"/>
    </source>
</evidence>
<dbReference type="SUPFAM" id="SSF48452">
    <property type="entry name" value="TPR-like"/>
    <property type="match status" value="1"/>
</dbReference>
<keyword evidence="4" id="KW-1185">Reference proteome</keyword>
<dbReference type="EMBL" id="CP097506">
    <property type="protein sequence ID" value="URD98172.1"/>
    <property type="molecule type" value="Genomic_DNA"/>
</dbReference>
<dbReference type="AlphaFoldDB" id="A0A9E7FQG4"/>
<dbReference type="GO" id="GO:0003729">
    <property type="term" value="F:mRNA binding"/>
    <property type="evidence" value="ECO:0007669"/>
    <property type="project" value="TreeGrafter"/>
</dbReference>
<accession>A0A9E7FQG4</accession>
<dbReference type="Pfam" id="PF01535">
    <property type="entry name" value="PPR"/>
    <property type="match status" value="2"/>
</dbReference>
<dbReference type="Gene3D" id="1.25.40.10">
    <property type="entry name" value="Tetratricopeptide repeat domain"/>
    <property type="match status" value="3"/>
</dbReference>
<dbReference type="Pfam" id="PF12854">
    <property type="entry name" value="PPR_1"/>
    <property type="match status" value="3"/>
</dbReference>
<name>A0A9E7FQG4_9LILI</name>
<dbReference type="InterPro" id="IPR051240">
    <property type="entry name" value="Mito_RNA-Proc/Resp"/>
</dbReference>
<keyword evidence="1" id="KW-0677">Repeat</keyword>
<dbReference type="Proteomes" id="UP001055439">
    <property type="component" value="Chromosome 4"/>
</dbReference>
<reference evidence="3" key="1">
    <citation type="submission" date="2022-05" db="EMBL/GenBank/DDBJ databases">
        <title>The Musa troglodytarum L. genome provides insights into the mechanism of non-climacteric behaviour and enrichment of carotenoids.</title>
        <authorList>
            <person name="Wang J."/>
        </authorList>
    </citation>
    <scope>NUCLEOTIDE SEQUENCE</scope>
    <source>
        <tissue evidence="3">Leaf</tissue>
    </source>
</reference>
<evidence type="ECO:0000313" key="4">
    <source>
        <dbReference type="Proteomes" id="UP001055439"/>
    </source>
</evidence>
<protein>
    <submittedName>
        <fullName evidence="3">PPR repeat</fullName>
    </submittedName>
</protein>
<dbReference type="InterPro" id="IPR002885">
    <property type="entry name" value="PPR_rpt"/>
</dbReference>
<sequence>MAMAVRWPRVLTPSHLAQLMRRQKDPAAALRLFDEAPLRYPSYHHNSLVYSAALDSLLAVDPLPVPALADLLSRLALHDSCPAADLLFARAIRALSGDPPAALSLFLRLLPRSSSPSWSLSFHALLRLLLARGHLSLALRLFSSCAGRREVRLGPPALNLLVAALCRDGRPDAAVQAFAAFKDLCCYPDRDTYRNLMRGLCDAGRLDDAIHLLRSMLWRISQKGCDADVVVYRTLLEALCQNGRTAEAEEILARVLKKGLRSSKRRRTFCGPVLQGLTPEEAKKVIDEALVVRGVKSLASYQAMLENLYAEGNFDDAQQMFDEMIESGFRPPESIFENKISALCQEGRADDSVRVLEKEMPGRDCVPTVRTYNLVMEGLCKEGKSMRAVMYLDKMDKQVGCVAQKETFEILVDGLHSECRHLEAAQVLERMLRRRYRPNRAVFSSVIQGLCSIGRRYEATLWLEEMISHGEIPEAELWASLASMDMDEADMVKVMLSHLKKLFLIMSWMHKMSWQGYEPPALSIDSSTKNQLFRHYQGAQFRVGKEEDGEGDSWPAPGSGRRPPGGGAGRGHHLPRRELHHRLLRRLRDGEAATPDGGLLRRRPQAELSGVDHRRSADRLQLPEVEGGAHQEHQRPELERSPRPLRRLSALPPQHEDQLQLNPIDSTTEYGNKWRSSSAIAAFGLPLCLIHVGW</sequence>
<proteinExistence type="predicted"/>
<evidence type="ECO:0000256" key="1">
    <source>
        <dbReference type="ARBA" id="ARBA00022737"/>
    </source>
</evidence>
<dbReference type="OrthoDB" id="767661at2759"/>
<feature type="compositionally biased region" description="Basic and acidic residues" evidence="2">
    <location>
        <begin position="627"/>
        <end position="642"/>
    </location>
</feature>
<dbReference type="PANTHER" id="PTHR47933">
    <property type="entry name" value="PENTATRICOPEPTIDE REPEAT-CONTAINING PROTEIN 1, MITOCHONDRIAL"/>
    <property type="match status" value="1"/>
</dbReference>
<feature type="region of interest" description="Disordered" evidence="2">
    <location>
        <begin position="588"/>
        <end position="643"/>
    </location>
</feature>
<feature type="region of interest" description="Disordered" evidence="2">
    <location>
        <begin position="541"/>
        <end position="576"/>
    </location>
</feature>